<keyword evidence="4" id="KW-0808">Transferase</keyword>
<dbReference type="Pfam" id="PF06925">
    <property type="entry name" value="MGDG_synth"/>
    <property type="match status" value="1"/>
</dbReference>
<dbReference type="InterPro" id="IPR007235">
    <property type="entry name" value="Glyco_trans_28_C"/>
</dbReference>
<comment type="caution">
    <text evidence="7">The sequence shown here is derived from an EMBL/GenBank/DDBJ whole genome shotgun (WGS) entry which is preliminary data.</text>
</comment>
<dbReference type="Pfam" id="PF04101">
    <property type="entry name" value="Glyco_tran_28_C"/>
    <property type="match status" value="1"/>
</dbReference>
<organism evidence="7 8">
    <name type="scientific">Oceanobacillus kimchii</name>
    <dbReference type="NCBI Taxonomy" id="746691"/>
    <lineage>
        <taxon>Bacteria</taxon>
        <taxon>Bacillati</taxon>
        <taxon>Bacillota</taxon>
        <taxon>Bacilli</taxon>
        <taxon>Bacillales</taxon>
        <taxon>Bacillaceae</taxon>
        <taxon>Oceanobacillus</taxon>
    </lineage>
</organism>
<dbReference type="RefSeq" id="WP_317957974.1">
    <property type="nucleotide sequence ID" value="NZ_BSKO01000001.1"/>
</dbReference>
<dbReference type="InterPro" id="IPR050519">
    <property type="entry name" value="Glycosyltransf_28_UgtP"/>
</dbReference>
<feature type="domain" description="Diacylglycerol glucosyltransferase N-terminal" evidence="6">
    <location>
        <begin position="20"/>
        <end position="185"/>
    </location>
</feature>
<reference evidence="7 8" key="1">
    <citation type="submission" date="2023-02" db="EMBL/GenBank/DDBJ databases">
        <title>Oceanobacillus kimchii IFOP_LL358 isolated form Alexandrium catenella lab strain.</title>
        <authorList>
            <person name="Gajardo G."/>
            <person name="Ueki S."/>
            <person name="Maruyama F."/>
        </authorList>
    </citation>
    <scope>NUCLEOTIDE SEQUENCE [LARGE SCALE GENOMIC DNA]</scope>
    <source>
        <strain evidence="7 8">IFOP_LL358</strain>
    </source>
</reference>
<evidence type="ECO:0000259" key="6">
    <source>
        <dbReference type="Pfam" id="PF06925"/>
    </source>
</evidence>
<evidence type="ECO:0000256" key="3">
    <source>
        <dbReference type="ARBA" id="ARBA00022676"/>
    </source>
</evidence>
<gene>
    <name evidence="7" type="primary">ykoN</name>
    <name evidence="7" type="ORF">MACH08_18380</name>
</gene>
<dbReference type="PANTHER" id="PTHR43025">
    <property type="entry name" value="MONOGALACTOSYLDIACYLGLYCEROL SYNTHASE"/>
    <property type="match status" value="1"/>
</dbReference>
<dbReference type="Proteomes" id="UP001275436">
    <property type="component" value="Unassembled WGS sequence"/>
</dbReference>
<evidence type="ECO:0000256" key="2">
    <source>
        <dbReference type="ARBA" id="ARBA00006962"/>
    </source>
</evidence>
<proteinExistence type="inferred from homology"/>
<accession>A0ABQ5TGR3</accession>
<evidence type="ECO:0000313" key="8">
    <source>
        <dbReference type="Proteomes" id="UP001275436"/>
    </source>
</evidence>
<name>A0ABQ5TGR3_9BACI</name>
<feature type="domain" description="Glycosyl transferase family 28 C-terminal" evidence="5">
    <location>
        <begin position="203"/>
        <end position="297"/>
    </location>
</feature>
<dbReference type="PANTHER" id="PTHR43025:SF3">
    <property type="entry name" value="MONOGALACTOSYLDIACYLGLYCEROL SYNTHASE 1, CHLOROPLASTIC"/>
    <property type="match status" value="1"/>
</dbReference>
<dbReference type="Gene3D" id="3.40.50.2000">
    <property type="entry name" value="Glycogen Phosphorylase B"/>
    <property type="match status" value="1"/>
</dbReference>
<dbReference type="InterPro" id="IPR009695">
    <property type="entry name" value="Diacylglyc_glucosyltr_N"/>
</dbReference>
<keyword evidence="3" id="KW-0328">Glycosyltransferase</keyword>
<dbReference type="EMBL" id="BSKO01000001">
    <property type="protein sequence ID" value="GLO66054.1"/>
    <property type="molecule type" value="Genomic_DNA"/>
</dbReference>
<evidence type="ECO:0000259" key="5">
    <source>
        <dbReference type="Pfam" id="PF04101"/>
    </source>
</evidence>
<keyword evidence="8" id="KW-1185">Reference proteome</keyword>
<evidence type="ECO:0000256" key="4">
    <source>
        <dbReference type="ARBA" id="ARBA00022679"/>
    </source>
</evidence>
<dbReference type="SUPFAM" id="SSF53756">
    <property type="entry name" value="UDP-Glycosyltransferase/glycogen phosphorylase"/>
    <property type="match status" value="1"/>
</dbReference>
<sequence length="369" mass="42660">MKSNNGKALFLPFMQIPTGHHHVAEALMDELNKSNHSIQSEKVDILAYSYGKLERIVSSTYLLWIRFIPHTYNWMYDQVANSELTSNRKILFEFLFLSFFKRLIKETKPEILFCTHALPSYLAGRLKSTHNLSAIIVNVYTDYFVNNIWGIDGIDYHIVPSVQVKFHLMRKGVKEQNIFVTGIPVHGAFYPKPIAFQTNKINILVTGGSLGIGDIDELLPHKSSLKNLHYYVLCGKNKRLYETLKNRRNIRITPIPYINNKQEMNRIYDKVDAVLTKPGGVTVSECLKKKKVIFISNTLPGQERINLDQLKYLGLVIPINLHNQTVENQIVSFFSSKSRRRQYQANMKRYHSSLENKSMIEILDLIIKK</sequence>
<comment type="similarity">
    <text evidence="2">Belongs to the glycosyltransferase 28 family.</text>
</comment>
<comment type="subcellular location">
    <subcellularLocation>
        <location evidence="1">Membrane</location>
    </subcellularLocation>
</comment>
<evidence type="ECO:0000256" key="1">
    <source>
        <dbReference type="ARBA" id="ARBA00004370"/>
    </source>
</evidence>
<protein>
    <submittedName>
        <fullName evidence="7">Glycosyltransferase YkoN</fullName>
    </submittedName>
</protein>
<evidence type="ECO:0000313" key="7">
    <source>
        <dbReference type="EMBL" id="GLO66054.1"/>
    </source>
</evidence>